<accession>A0A5B9W0Q3</accession>
<keyword evidence="2" id="KW-0812">Transmembrane</keyword>
<organism evidence="3 4">
    <name type="scientific">Aquisphaera giovannonii</name>
    <dbReference type="NCBI Taxonomy" id="406548"/>
    <lineage>
        <taxon>Bacteria</taxon>
        <taxon>Pseudomonadati</taxon>
        <taxon>Planctomycetota</taxon>
        <taxon>Planctomycetia</taxon>
        <taxon>Isosphaerales</taxon>
        <taxon>Isosphaeraceae</taxon>
        <taxon>Aquisphaera</taxon>
    </lineage>
</organism>
<dbReference type="AlphaFoldDB" id="A0A5B9W0Q3"/>
<dbReference type="RefSeq" id="WP_148593396.1">
    <property type="nucleotide sequence ID" value="NZ_CP042997.1"/>
</dbReference>
<dbReference type="Proteomes" id="UP000324233">
    <property type="component" value="Chromosome"/>
</dbReference>
<name>A0A5B9W0Q3_9BACT</name>
<evidence type="ECO:0000313" key="3">
    <source>
        <dbReference type="EMBL" id="QEH33490.1"/>
    </source>
</evidence>
<sequence length="443" mass="49180">MDESFACPECGQAVKVRNLAPGRQVRCGFCRRLLEVPYMPRVADPRWRFRRSGRPRWVPWAWGLIVVAGVAAIGLGASKLIIRQEREAAARAVERLAEESTTLEANGQLGPALLAIDSAITLACERPDVERCDLGILKERRRSLARRDASALLDGLRRASPGDLPLGEWLGLVARLAADPDLAPLRQTADESFRAALRGRVEADLARAEGARQAGDPVLAFDTCESTAPWLARLPPEDRAGLRRRADALFRSLIEVHGIVVSPLHGELLQGSLAKYEGETLPALNRGLRARRYLPRVDPPGWVLPWSAAPYRLDIEIKESREGNYLSSQNRLTRIYARVRLYRQGREAWQATPTARTTVPLTKLPAYYASRIALSPDRIDEFELLLYNDARTMIGDRLNFAIQNMPPCEDRPSDRPGPTSSHPTRTPSREGLMRIGLTASGSV</sequence>
<keyword evidence="2" id="KW-1133">Transmembrane helix</keyword>
<evidence type="ECO:0000256" key="2">
    <source>
        <dbReference type="SAM" id="Phobius"/>
    </source>
</evidence>
<gene>
    <name evidence="3" type="ORF">OJF2_19920</name>
</gene>
<dbReference type="OrthoDB" id="264433at2"/>
<keyword evidence="2" id="KW-0472">Membrane</keyword>
<evidence type="ECO:0000313" key="4">
    <source>
        <dbReference type="Proteomes" id="UP000324233"/>
    </source>
</evidence>
<dbReference type="EMBL" id="CP042997">
    <property type="protein sequence ID" value="QEH33490.1"/>
    <property type="molecule type" value="Genomic_DNA"/>
</dbReference>
<feature type="transmembrane region" description="Helical" evidence="2">
    <location>
        <begin position="57"/>
        <end position="77"/>
    </location>
</feature>
<dbReference type="KEGG" id="agv:OJF2_19920"/>
<protein>
    <submittedName>
        <fullName evidence="3">Uncharacterized protein</fullName>
    </submittedName>
</protein>
<feature type="region of interest" description="Disordered" evidence="1">
    <location>
        <begin position="404"/>
        <end position="443"/>
    </location>
</feature>
<reference evidence="3 4" key="1">
    <citation type="submission" date="2019-08" db="EMBL/GenBank/DDBJ databases">
        <title>Deep-cultivation of Planctomycetes and their phenomic and genomic characterization uncovers novel biology.</title>
        <authorList>
            <person name="Wiegand S."/>
            <person name="Jogler M."/>
            <person name="Boedeker C."/>
            <person name="Pinto D."/>
            <person name="Vollmers J."/>
            <person name="Rivas-Marin E."/>
            <person name="Kohn T."/>
            <person name="Peeters S.H."/>
            <person name="Heuer A."/>
            <person name="Rast P."/>
            <person name="Oberbeckmann S."/>
            <person name="Bunk B."/>
            <person name="Jeske O."/>
            <person name="Meyerdierks A."/>
            <person name="Storesund J.E."/>
            <person name="Kallscheuer N."/>
            <person name="Luecker S."/>
            <person name="Lage O.M."/>
            <person name="Pohl T."/>
            <person name="Merkel B.J."/>
            <person name="Hornburger P."/>
            <person name="Mueller R.-W."/>
            <person name="Bruemmer F."/>
            <person name="Labrenz M."/>
            <person name="Spormann A.M."/>
            <person name="Op den Camp H."/>
            <person name="Overmann J."/>
            <person name="Amann R."/>
            <person name="Jetten M.S.M."/>
            <person name="Mascher T."/>
            <person name="Medema M.H."/>
            <person name="Devos D.P."/>
            <person name="Kaster A.-K."/>
            <person name="Ovreas L."/>
            <person name="Rohde M."/>
            <person name="Galperin M.Y."/>
            <person name="Jogler C."/>
        </authorList>
    </citation>
    <scope>NUCLEOTIDE SEQUENCE [LARGE SCALE GENOMIC DNA]</scope>
    <source>
        <strain evidence="3 4">OJF2</strain>
    </source>
</reference>
<evidence type="ECO:0000256" key="1">
    <source>
        <dbReference type="SAM" id="MobiDB-lite"/>
    </source>
</evidence>
<proteinExistence type="predicted"/>
<keyword evidence="4" id="KW-1185">Reference proteome</keyword>